<name>A0A1H3WWE8_9GAMM</name>
<protein>
    <recommendedName>
        <fullName evidence="4 9">Thiopurine S-methyltransferase</fullName>
        <ecNumber evidence="4 9">2.1.1.67</ecNumber>
    </recommendedName>
    <alternativeName>
        <fullName evidence="9">Thiopurine methyltransferase</fullName>
    </alternativeName>
</protein>
<gene>
    <name evidence="9" type="primary">tpm</name>
    <name evidence="10" type="ORF">SAMN05216562_1180</name>
</gene>
<dbReference type="STRING" id="658218.SAMN05216562_1180"/>
<keyword evidence="7 9" id="KW-0808">Transferase</keyword>
<dbReference type="SUPFAM" id="SSF53335">
    <property type="entry name" value="S-adenosyl-L-methionine-dependent methyltransferases"/>
    <property type="match status" value="1"/>
</dbReference>
<dbReference type="NCBIfam" id="TIGR03840">
    <property type="entry name" value="TMPT_Se_Te"/>
    <property type="match status" value="1"/>
</dbReference>
<reference evidence="11" key="1">
    <citation type="submission" date="2016-10" db="EMBL/GenBank/DDBJ databases">
        <authorList>
            <person name="Varghese N."/>
            <person name="Submissions S."/>
        </authorList>
    </citation>
    <scope>NUCLEOTIDE SEQUENCE [LARGE SCALE GENOMIC DNA]</scope>
    <source>
        <strain evidence="11">CGMCC 1.10657</strain>
    </source>
</reference>
<dbReference type="InterPro" id="IPR025835">
    <property type="entry name" value="Thiopurine_S-MeTrfase"/>
</dbReference>
<dbReference type="EMBL" id="FNQO01000001">
    <property type="protein sequence ID" value="SDZ91486.1"/>
    <property type="molecule type" value="Genomic_DNA"/>
</dbReference>
<comment type="catalytic activity">
    <reaction evidence="1 9">
        <text>S-adenosyl-L-methionine + a thiopurine = S-adenosyl-L-homocysteine + a thiopurine S-methylether.</text>
        <dbReference type="EC" id="2.1.1.67"/>
    </reaction>
</comment>
<dbReference type="GO" id="GO:0005737">
    <property type="term" value="C:cytoplasm"/>
    <property type="evidence" value="ECO:0007669"/>
    <property type="project" value="UniProtKB-SubCell"/>
</dbReference>
<proteinExistence type="inferred from homology"/>
<dbReference type="AlphaFoldDB" id="A0A1H3WWE8"/>
<keyword evidence="8 9" id="KW-0949">S-adenosyl-L-methionine</keyword>
<evidence type="ECO:0000313" key="11">
    <source>
        <dbReference type="Proteomes" id="UP000198658"/>
    </source>
</evidence>
<dbReference type="InterPro" id="IPR022474">
    <property type="entry name" value="Thiopur_S-MeTfrase_Se/Te_detox"/>
</dbReference>
<dbReference type="GO" id="GO:0010038">
    <property type="term" value="P:response to metal ion"/>
    <property type="evidence" value="ECO:0007669"/>
    <property type="project" value="InterPro"/>
</dbReference>
<accession>A0A1H3WWE8</accession>
<dbReference type="Proteomes" id="UP000198658">
    <property type="component" value="Unassembled WGS sequence"/>
</dbReference>
<evidence type="ECO:0000256" key="4">
    <source>
        <dbReference type="ARBA" id="ARBA00011905"/>
    </source>
</evidence>
<dbReference type="GO" id="GO:0008119">
    <property type="term" value="F:thiopurine S-methyltransferase activity"/>
    <property type="evidence" value="ECO:0007669"/>
    <property type="project" value="UniProtKB-UniRule"/>
</dbReference>
<evidence type="ECO:0000256" key="1">
    <source>
        <dbReference type="ARBA" id="ARBA00000903"/>
    </source>
</evidence>
<organism evidence="10 11">
    <name type="scientific">Microbulbifer marinus</name>
    <dbReference type="NCBI Taxonomy" id="658218"/>
    <lineage>
        <taxon>Bacteria</taxon>
        <taxon>Pseudomonadati</taxon>
        <taxon>Pseudomonadota</taxon>
        <taxon>Gammaproteobacteria</taxon>
        <taxon>Cellvibrionales</taxon>
        <taxon>Microbulbiferaceae</taxon>
        <taxon>Microbulbifer</taxon>
    </lineage>
</organism>
<dbReference type="GO" id="GO:0032259">
    <property type="term" value="P:methylation"/>
    <property type="evidence" value="ECO:0007669"/>
    <property type="project" value="UniProtKB-KW"/>
</dbReference>
<dbReference type="InterPro" id="IPR029063">
    <property type="entry name" value="SAM-dependent_MTases_sf"/>
</dbReference>
<evidence type="ECO:0000256" key="9">
    <source>
        <dbReference type="HAMAP-Rule" id="MF_00812"/>
    </source>
</evidence>
<feature type="binding site" evidence="9">
    <location>
        <position position="45"/>
    </location>
    <ligand>
        <name>S-adenosyl-L-methionine</name>
        <dbReference type="ChEBI" id="CHEBI:59789"/>
    </ligand>
</feature>
<dbReference type="NCBIfam" id="NF009732">
    <property type="entry name" value="PRK13255.1"/>
    <property type="match status" value="1"/>
</dbReference>
<keyword evidence="6 9" id="KW-0489">Methyltransferase</keyword>
<dbReference type="EC" id="2.1.1.67" evidence="4 9"/>
<dbReference type="Pfam" id="PF05724">
    <property type="entry name" value="TPMT"/>
    <property type="match status" value="1"/>
</dbReference>
<dbReference type="PANTHER" id="PTHR10259:SF11">
    <property type="entry name" value="THIOPURINE S-METHYLTRANSFERASE"/>
    <property type="match status" value="1"/>
</dbReference>
<comment type="similarity">
    <text evidence="3 9">Belongs to the class I-like SAM-binding methyltransferase superfamily. TPMT family.</text>
</comment>
<dbReference type="HAMAP" id="MF_00812">
    <property type="entry name" value="Thiopur_methtran"/>
    <property type="match status" value="1"/>
</dbReference>
<keyword evidence="11" id="KW-1185">Reference proteome</keyword>
<evidence type="ECO:0000313" key="10">
    <source>
        <dbReference type="EMBL" id="SDZ91486.1"/>
    </source>
</evidence>
<evidence type="ECO:0000256" key="7">
    <source>
        <dbReference type="ARBA" id="ARBA00022679"/>
    </source>
</evidence>
<feature type="binding site" evidence="9">
    <location>
        <position position="10"/>
    </location>
    <ligand>
        <name>S-adenosyl-L-methionine</name>
        <dbReference type="ChEBI" id="CHEBI:59789"/>
    </ligand>
</feature>
<comment type="subcellular location">
    <subcellularLocation>
        <location evidence="2 9">Cytoplasm</location>
    </subcellularLocation>
</comment>
<evidence type="ECO:0000256" key="3">
    <source>
        <dbReference type="ARBA" id="ARBA00008145"/>
    </source>
</evidence>
<sequence>MEANFWHRKWADNEIGFHASEANPLLVKYFSELSLAENSRVFVPLCGKTLDIGWLLANGYRAVGAELSRLAIEQLFEELGVEPAIAQIGNTLHFSAEAIDIFVGDIFDLSADTLGKVDAIYDRAALVALPEEMRKRYSEHLLEITHGAPQLLITFEYDQSLQPGPPFSISNAEVERHYGDHYQLTLAESQDVPGGLKGKCAAMENAWLLRRS</sequence>
<evidence type="ECO:0000256" key="2">
    <source>
        <dbReference type="ARBA" id="ARBA00004496"/>
    </source>
</evidence>
<dbReference type="PIRSF" id="PIRSF023956">
    <property type="entry name" value="Thiopurine_S-methyltransferase"/>
    <property type="match status" value="1"/>
</dbReference>
<evidence type="ECO:0000256" key="5">
    <source>
        <dbReference type="ARBA" id="ARBA00022490"/>
    </source>
</evidence>
<keyword evidence="5 9" id="KW-0963">Cytoplasm</keyword>
<dbReference type="OrthoDB" id="9778208at2"/>
<dbReference type="FunFam" id="3.40.50.150:FF:000101">
    <property type="entry name" value="Thiopurine S-methyltransferase"/>
    <property type="match status" value="1"/>
</dbReference>
<feature type="binding site" evidence="9">
    <location>
        <position position="66"/>
    </location>
    <ligand>
        <name>S-adenosyl-L-methionine</name>
        <dbReference type="ChEBI" id="CHEBI:59789"/>
    </ligand>
</feature>
<dbReference type="RefSeq" id="WP_091386054.1">
    <property type="nucleotide sequence ID" value="NZ_FNQO01000001.1"/>
</dbReference>
<dbReference type="Gene3D" id="3.40.50.150">
    <property type="entry name" value="Vaccinia Virus protein VP39"/>
    <property type="match status" value="1"/>
</dbReference>
<feature type="binding site" evidence="9">
    <location>
        <position position="123"/>
    </location>
    <ligand>
        <name>S-adenosyl-L-methionine</name>
        <dbReference type="ChEBI" id="CHEBI:59789"/>
    </ligand>
</feature>
<evidence type="ECO:0000256" key="8">
    <source>
        <dbReference type="ARBA" id="ARBA00022691"/>
    </source>
</evidence>
<evidence type="ECO:0000256" key="6">
    <source>
        <dbReference type="ARBA" id="ARBA00022603"/>
    </source>
</evidence>
<dbReference type="PROSITE" id="PS51585">
    <property type="entry name" value="SAM_MT_TPMT"/>
    <property type="match status" value="1"/>
</dbReference>
<dbReference type="PANTHER" id="PTHR10259">
    <property type="entry name" value="THIOPURINE S-METHYLTRANSFERASE"/>
    <property type="match status" value="1"/>
</dbReference>
<dbReference type="InterPro" id="IPR008854">
    <property type="entry name" value="TPMT"/>
</dbReference>